<comment type="caution">
    <text evidence="5">The sequence shown here is derived from an EMBL/GenBank/DDBJ whole genome shotgun (WGS) entry which is preliminary data.</text>
</comment>
<dbReference type="NCBIfam" id="NF041521">
    <property type="entry name" value="HhoA_HhoB_HtrA"/>
    <property type="match status" value="1"/>
</dbReference>
<dbReference type="Gene3D" id="2.40.10.10">
    <property type="entry name" value="Trypsin-like serine proteases"/>
    <property type="match status" value="2"/>
</dbReference>
<dbReference type="GO" id="GO:0016787">
    <property type="term" value="F:hydrolase activity"/>
    <property type="evidence" value="ECO:0007669"/>
    <property type="project" value="UniProtKB-KW"/>
</dbReference>
<dbReference type="EMBL" id="JBHZOL010000065">
    <property type="protein sequence ID" value="MFE4106405.1"/>
    <property type="molecule type" value="Genomic_DNA"/>
</dbReference>
<evidence type="ECO:0000313" key="6">
    <source>
        <dbReference type="Proteomes" id="UP001600165"/>
    </source>
</evidence>
<reference evidence="5 6" key="1">
    <citation type="submission" date="2024-10" db="EMBL/GenBank/DDBJ databases">
        <authorList>
            <person name="Ratan Roy A."/>
            <person name="Morales Sandoval P.H."/>
            <person name="De Los Santos Villalobos S."/>
            <person name="Chakraborty S."/>
            <person name="Mukherjee J."/>
        </authorList>
    </citation>
    <scope>NUCLEOTIDE SEQUENCE [LARGE SCALE GENOMIC DNA]</scope>
    <source>
        <strain evidence="5 6">S1</strain>
    </source>
</reference>
<dbReference type="Pfam" id="PF13180">
    <property type="entry name" value="PDZ_2"/>
    <property type="match status" value="1"/>
</dbReference>
<dbReference type="EC" id="3.4.21.-" evidence="5"/>
<keyword evidence="6" id="KW-1185">Reference proteome</keyword>
<feature type="domain" description="PDZ" evidence="4">
    <location>
        <begin position="311"/>
        <end position="395"/>
    </location>
</feature>
<proteinExistence type="inferred from homology"/>
<organism evidence="5 6">
    <name type="scientific">Almyronema epifaneia S1</name>
    <dbReference type="NCBI Taxonomy" id="2991925"/>
    <lineage>
        <taxon>Bacteria</taxon>
        <taxon>Bacillati</taxon>
        <taxon>Cyanobacteriota</taxon>
        <taxon>Cyanophyceae</taxon>
        <taxon>Nodosilineales</taxon>
        <taxon>Nodosilineaceae</taxon>
        <taxon>Almyronema</taxon>
        <taxon>Almyronema epifaneia</taxon>
    </lineage>
</organism>
<dbReference type="InterPro" id="IPR036034">
    <property type="entry name" value="PDZ_sf"/>
</dbReference>
<dbReference type="PANTHER" id="PTHR22939:SF129">
    <property type="entry name" value="SERINE PROTEASE HTRA2, MITOCHONDRIAL"/>
    <property type="match status" value="1"/>
</dbReference>
<dbReference type="PANTHER" id="PTHR22939">
    <property type="entry name" value="SERINE PROTEASE FAMILY S1C HTRA-RELATED"/>
    <property type="match status" value="1"/>
</dbReference>
<evidence type="ECO:0000256" key="1">
    <source>
        <dbReference type="ARBA" id="ARBA00010541"/>
    </source>
</evidence>
<evidence type="ECO:0000259" key="4">
    <source>
        <dbReference type="PROSITE" id="PS50106"/>
    </source>
</evidence>
<dbReference type="InterPro" id="IPR048172">
    <property type="entry name" value="HhoA_HhoB_HtrA-like"/>
</dbReference>
<dbReference type="SUPFAM" id="SSF50156">
    <property type="entry name" value="PDZ domain-like"/>
    <property type="match status" value="1"/>
</dbReference>
<dbReference type="PROSITE" id="PS50106">
    <property type="entry name" value="PDZ"/>
    <property type="match status" value="1"/>
</dbReference>
<dbReference type="InterPro" id="IPR001478">
    <property type="entry name" value="PDZ"/>
</dbReference>
<dbReference type="InterPro" id="IPR001940">
    <property type="entry name" value="Peptidase_S1C"/>
</dbReference>
<keyword evidence="2" id="KW-0645">Protease</keyword>
<evidence type="ECO:0000256" key="2">
    <source>
        <dbReference type="ARBA" id="ARBA00022670"/>
    </source>
</evidence>
<dbReference type="InterPro" id="IPR043504">
    <property type="entry name" value="Peptidase_S1_PA_chymotrypsin"/>
</dbReference>
<comment type="similarity">
    <text evidence="1">Belongs to the peptidase S1C family.</text>
</comment>
<evidence type="ECO:0000313" key="5">
    <source>
        <dbReference type="EMBL" id="MFE4106405.1"/>
    </source>
</evidence>
<sequence>MQSDNASPTTQSGWQQWLSRSSCLLLGAGLAATGGYFAWNPQSPLNQQAYAQPSVTAPEPPAVAQAIPGLSATGDNFISRVVDTAGPAVVRINASRTVQQAVPEVFNDPLFRRFFGSEVPMQPSERVQRGVGSGFILDNQGHVLTNAHVVDGADQVQVTLKDGRSLEGQVLGSDPVTDIAVIRVEDANLPTVQLGDSEQIRPGQWAIAIGNPLGLDNTVTAGIISATGRSSGDVGIADKRVDFIQTDTAINPGNSGGPLLDEQGRVIGINTAIIQGAQGIGFAVPINTAKEIADQLIATGKVEHAYLGIEMVTLTPETKAEINANPNAGLRVEEETGILIVNVIPNSPAASAGLRAGDVIRAVNRQAVADSEAVQRQVSAVQVGDDLRLDIRRSGRDLTITAQPGALPVNPTR</sequence>
<dbReference type="Gene3D" id="2.30.42.10">
    <property type="match status" value="1"/>
</dbReference>
<dbReference type="Proteomes" id="UP001600165">
    <property type="component" value="Unassembled WGS sequence"/>
</dbReference>
<evidence type="ECO:0000256" key="3">
    <source>
        <dbReference type="ARBA" id="ARBA00022801"/>
    </source>
</evidence>
<dbReference type="PRINTS" id="PR00834">
    <property type="entry name" value="PROTEASES2C"/>
</dbReference>
<dbReference type="InterPro" id="IPR009003">
    <property type="entry name" value="Peptidase_S1_PA"/>
</dbReference>
<name>A0ABW6IFJ7_9CYAN</name>
<dbReference type="SUPFAM" id="SSF50494">
    <property type="entry name" value="Trypsin-like serine proteases"/>
    <property type="match status" value="1"/>
</dbReference>
<gene>
    <name evidence="5" type="ORF">ACFVKH_08970</name>
</gene>
<keyword evidence="3 5" id="KW-0378">Hydrolase</keyword>
<dbReference type="RefSeq" id="WP_377964125.1">
    <property type="nucleotide sequence ID" value="NZ_JBHZOL010000065.1"/>
</dbReference>
<accession>A0ABW6IFJ7</accession>
<dbReference type="SMART" id="SM00228">
    <property type="entry name" value="PDZ"/>
    <property type="match status" value="1"/>
</dbReference>
<dbReference type="Pfam" id="PF13365">
    <property type="entry name" value="Trypsin_2"/>
    <property type="match status" value="1"/>
</dbReference>
<protein>
    <submittedName>
        <fullName evidence="5">HhoA/HhoB/HtrA family serine endopeptidase</fullName>
        <ecNumber evidence="5">3.4.21.-</ecNumber>
    </submittedName>
</protein>